<evidence type="ECO:0000256" key="2">
    <source>
        <dbReference type="ARBA" id="ARBA00012387"/>
    </source>
</evidence>
<dbReference type="InterPro" id="IPR001538">
    <property type="entry name" value="Man6P_isomerase-2_C"/>
</dbReference>
<feature type="domain" description="Mannose-6-phosphate isomerase type II C-terminal" evidence="10">
    <location>
        <begin position="389"/>
        <end position="500"/>
    </location>
</feature>
<accession>A0A1B4FM54</accession>
<evidence type="ECO:0000259" key="10">
    <source>
        <dbReference type="Pfam" id="PF01050"/>
    </source>
</evidence>
<dbReference type="Gene3D" id="2.60.120.10">
    <property type="entry name" value="Jelly Rolls"/>
    <property type="match status" value="1"/>
</dbReference>
<evidence type="ECO:0000256" key="4">
    <source>
        <dbReference type="ARBA" id="ARBA00022695"/>
    </source>
</evidence>
<dbReference type="SUPFAM" id="SSF53448">
    <property type="entry name" value="Nucleotide-diphospho-sugar transferases"/>
    <property type="match status" value="1"/>
</dbReference>
<gene>
    <name evidence="12" type="primary">cpsB</name>
    <name evidence="12" type="ORF">WS70_23550</name>
</gene>
<dbReference type="PANTHER" id="PTHR46390:SF1">
    <property type="entry name" value="MANNOSE-1-PHOSPHATE GUANYLYLTRANSFERASE"/>
    <property type="match status" value="1"/>
</dbReference>
<dbReference type="Pfam" id="PF00483">
    <property type="entry name" value="NTP_transferase"/>
    <property type="match status" value="1"/>
</dbReference>
<feature type="domain" description="Nucleotidyl transferase" evidence="9">
    <location>
        <begin position="31"/>
        <end position="320"/>
    </location>
</feature>
<evidence type="ECO:0000256" key="7">
    <source>
        <dbReference type="ARBA" id="ARBA00047343"/>
    </source>
</evidence>
<dbReference type="AlphaFoldDB" id="A0A1B4FM54"/>
<keyword evidence="4" id="KW-0548">Nucleotidyltransferase</keyword>
<dbReference type="Gene3D" id="3.90.550.10">
    <property type="entry name" value="Spore Coat Polysaccharide Biosynthesis Protein SpsA, Chain A"/>
    <property type="match status" value="1"/>
</dbReference>
<evidence type="ECO:0000256" key="3">
    <source>
        <dbReference type="ARBA" id="ARBA00022679"/>
    </source>
</evidence>
<dbReference type="GO" id="GO:0004475">
    <property type="term" value="F:mannose-1-phosphate guanylyltransferase (GTP) activity"/>
    <property type="evidence" value="ECO:0007669"/>
    <property type="project" value="UniProtKB-EC"/>
</dbReference>
<dbReference type="GO" id="GO:0000271">
    <property type="term" value="P:polysaccharide biosynthetic process"/>
    <property type="evidence" value="ECO:0007669"/>
    <property type="project" value="InterPro"/>
</dbReference>
<dbReference type="InterPro" id="IPR005835">
    <property type="entry name" value="NTP_transferase_dom"/>
</dbReference>
<dbReference type="CDD" id="cd02509">
    <property type="entry name" value="GDP-M1P_Guanylyltransferase"/>
    <property type="match status" value="1"/>
</dbReference>
<reference evidence="12 13" key="1">
    <citation type="submission" date="2015-12" db="EMBL/GenBank/DDBJ databases">
        <title>Diversity of Burkholderia near neighbor genomes.</title>
        <authorList>
            <person name="Sahl J."/>
            <person name="Wagner D."/>
            <person name="Keim P."/>
        </authorList>
    </citation>
    <scope>NUCLEOTIDE SEQUENCE [LARGE SCALE GENOMIC DNA]</scope>
    <source>
        <strain evidence="12 13">BDU6</strain>
    </source>
</reference>
<feature type="domain" description="MannoseP isomerase/GMP-like beta-helix" evidence="11">
    <location>
        <begin position="331"/>
        <end position="382"/>
    </location>
</feature>
<dbReference type="SUPFAM" id="SSF51182">
    <property type="entry name" value="RmlC-like cupins"/>
    <property type="match status" value="1"/>
</dbReference>
<dbReference type="KEGG" id="buu:WS70_23550"/>
<evidence type="ECO:0000256" key="8">
    <source>
        <dbReference type="RuleBase" id="RU004190"/>
    </source>
</evidence>
<evidence type="ECO:0000259" key="11">
    <source>
        <dbReference type="Pfam" id="PF22640"/>
    </source>
</evidence>
<dbReference type="Proteomes" id="UP000062519">
    <property type="component" value="Chromosome 2"/>
</dbReference>
<evidence type="ECO:0000313" key="13">
    <source>
        <dbReference type="Proteomes" id="UP000062519"/>
    </source>
</evidence>
<dbReference type="RefSeq" id="WP_059598376.1">
    <property type="nucleotide sequence ID" value="NZ_CP013387.1"/>
</dbReference>
<dbReference type="EC" id="2.7.7.13" evidence="2"/>
<dbReference type="InterPro" id="IPR006375">
    <property type="entry name" value="Man1P_GuaTrfase/Man6P_Isoase"/>
</dbReference>
<dbReference type="FunFam" id="2.60.120.10:FF:000032">
    <property type="entry name" value="Mannose-1-phosphate guanylyltransferase/mannose-6-phosphate isomerase"/>
    <property type="match status" value="1"/>
</dbReference>
<comment type="similarity">
    <text evidence="1 8">Belongs to the mannose-6-phosphate isomerase type 2 family.</text>
</comment>
<sequence>MSEDCVFSRTREDEGSDWDRAAADGTTAVVPIILAGGAGTRLWPMSRELYPKQLIDLFGGDSLLQATARRMDGFCAEAAHLCKPLVVCSEEQRFVTVEQLQAKNIEAELILEPVRRNTAPALTLAAAFVDARTDDAVLVAMPADHVIEDIAALHHALAVAVGAARNGAIVALGVRPTRPDTAYGYILTGSLREDGTSGIVRFVEKPAPDLAAQYVASSAYWWNSGIVVVRATVWLDAVKTLESEMHEACVSAITHASAAGLATRASAEWFERSPSDSIDYAVMEHLGADPALPPGVMVPLEGGWSDVGSWNAVWEAFDKDPSGNVARGRVVFEAARSTFALSEGRLVACVGVTGLVVIDTDDAVLVVDRSHVQHVKGLVDSLKARRAPEADTHRKVRCPWGYYDLIDRGEHFLVKRLVVKPGERLSLQLHHHRSERWVVVRGTARVVRGDEQFLLSEGQSTDIPLGARHRLENPGKLPLEVIEVQSGSYLGEDDIVRFDDLYGRT</sequence>
<evidence type="ECO:0000256" key="5">
    <source>
        <dbReference type="ARBA" id="ARBA00022741"/>
    </source>
</evidence>
<proteinExistence type="inferred from homology"/>
<dbReference type="InterPro" id="IPR014710">
    <property type="entry name" value="RmlC-like_jellyroll"/>
</dbReference>
<dbReference type="InterPro" id="IPR054566">
    <property type="entry name" value="ManC/GMP-like_b-helix"/>
</dbReference>
<protein>
    <recommendedName>
        <fullName evidence="2">mannose-1-phosphate guanylyltransferase</fullName>
        <ecNumber evidence="2">2.7.7.13</ecNumber>
    </recommendedName>
</protein>
<dbReference type="Pfam" id="PF22640">
    <property type="entry name" value="ManC_GMP_beta-helix"/>
    <property type="match status" value="1"/>
</dbReference>
<dbReference type="GO" id="GO:0005525">
    <property type="term" value="F:GTP binding"/>
    <property type="evidence" value="ECO:0007669"/>
    <property type="project" value="UniProtKB-KW"/>
</dbReference>
<dbReference type="CDD" id="cd02213">
    <property type="entry name" value="cupin_PMI_typeII_C"/>
    <property type="match status" value="1"/>
</dbReference>
<evidence type="ECO:0000259" key="9">
    <source>
        <dbReference type="Pfam" id="PF00483"/>
    </source>
</evidence>
<dbReference type="NCBIfam" id="TIGR01479">
    <property type="entry name" value="GMP_PMI"/>
    <property type="match status" value="1"/>
</dbReference>
<keyword evidence="5" id="KW-0547">Nucleotide-binding</keyword>
<organism evidence="12 13">
    <name type="scientific">Burkholderia mayonis</name>
    <dbReference type="NCBI Taxonomy" id="1385591"/>
    <lineage>
        <taxon>Bacteria</taxon>
        <taxon>Pseudomonadati</taxon>
        <taxon>Pseudomonadota</taxon>
        <taxon>Betaproteobacteria</taxon>
        <taxon>Burkholderiales</taxon>
        <taxon>Burkholderiaceae</taxon>
        <taxon>Burkholderia</taxon>
        <taxon>pseudomallei group</taxon>
    </lineage>
</organism>
<dbReference type="InterPro" id="IPR011051">
    <property type="entry name" value="RmlC_Cupin_sf"/>
</dbReference>
<evidence type="ECO:0000313" key="12">
    <source>
        <dbReference type="EMBL" id="AOJ04745.1"/>
    </source>
</evidence>
<keyword evidence="3 12" id="KW-0808">Transferase</keyword>
<keyword evidence="13" id="KW-1185">Reference proteome</keyword>
<comment type="catalytic activity">
    <reaction evidence="7">
        <text>alpha-D-mannose 1-phosphate + GTP + H(+) = GDP-alpha-D-mannose + diphosphate</text>
        <dbReference type="Rhea" id="RHEA:15229"/>
        <dbReference type="ChEBI" id="CHEBI:15378"/>
        <dbReference type="ChEBI" id="CHEBI:33019"/>
        <dbReference type="ChEBI" id="CHEBI:37565"/>
        <dbReference type="ChEBI" id="CHEBI:57527"/>
        <dbReference type="ChEBI" id="CHEBI:58409"/>
        <dbReference type="EC" id="2.7.7.13"/>
    </reaction>
</comment>
<dbReference type="InterPro" id="IPR029044">
    <property type="entry name" value="Nucleotide-diphossugar_trans"/>
</dbReference>
<dbReference type="GO" id="GO:0009298">
    <property type="term" value="P:GDP-mannose biosynthetic process"/>
    <property type="evidence" value="ECO:0007669"/>
    <property type="project" value="TreeGrafter"/>
</dbReference>
<dbReference type="EMBL" id="CP013387">
    <property type="protein sequence ID" value="AOJ04745.1"/>
    <property type="molecule type" value="Genomic_DNA"/>
</dbReference>
<evidence type="ECO:0000256" key="6">
    <source>
        <dbReference type="ARBA" id="ARBA00023134"/>
    </source>
</evidence>
<dbReference type="InterPro" id="IPR051161">
    <property type="entry name" value="Mannose-6P_isomerase_type2"/>
</dbReference>
<dbReference type="Pfam" id="PF01050">
    <property type="entry name" value="MannoseP_isomer"/>
    <property type="match status" value="1"/>
</dbReference>
<evidence type="ECO:0000256" key="1">
    <source>
        <dbReference type="ARBA" id="ARBA00006115"/>
    </source>
</evidence>
<keyword evidence="6" id="KW-0342">GTP-binding</keyword>
<dbReference type="PANTHER" id="PTHR46390">
    <property type="entry name" value="MANNOSE-1-PHOSPHATE GUANYLYLTRANSFERASE"/>
    <property type="match status" value="1"/>
</dbReference>
<dbReference type="InterPro" id="IPR049577">
    <property type="entry name" value="GMPP_N"/>
</dbReference>
<name>A0A1B4FM54_9BURK</name>